<dbReference type="PANTHER" id="PTHR47723:SF19">
    <property type="entry name" value="POLYNUCLEOTIDYL TRANSFERASE, RIBONUCLEASE H-LIKE SUPERFAMILY PROTEIN"/>
    <property type="match status" value="1"/>
</dbReference>
<protein>
    <recommendedName>
        <fullName evidence="2">RNase H type-1 domain-containing protein</fullName>
    </recommendedName>
</protein>
<sequence>MLGMVGIKKLRATVLKRWCKNNLEDSQIWKPNANGIFTDKIISNDQRVRRHLSMDSSCSLNDWPSEAAVLILRDCSKAKEGSWGESAISFGLGFSWDCSGQLNVDGSHKAAFGNIGAGGVLRNSNGEWLGGFAVNLGKGQTSPCCLLCNCCDFLRQFDTYKIHHIFREKNCLADCLANWSFNLDLVEL</sequence>
<dbReference type="PANTHER" id="PTHR47723">
    <property type="entry name" value="OS05G0353850 PROTEIN"/>
    <property type="match status" value="1"/>
</dbReference>
<organism evidence="1">
    <name type="scientific">Prunus dulcis</name>
    <name type="common">Almond</name>
    <name type="synonym">Amygdalus dulcis</name>
    <dbReference type="NCBI Taxonomy" id="3755"/>
    <lineage>
        <taxon>Eukaryota</taxon>
        <taxon>Viridiplantae</taxon>
        <taxon>Streptophyta</taxon>
        <taxon>Embryophyta</taxon>
        <taxon>Tracheophyta</taxon>
        <taxon>Spermatophyta</taxon>
        <taxon>Magnoliopsida</taxon>
        <taxon>eudicotyledons</taxon>
        <taxon>Gunneridae</taxon>
        <taxon>Pentapetalae</taxon>
        <taxon>rosids</taxon>
        <taxon>fabids</taxon>
        <taxon>Rosales</taxon>
        <taxon>Rosaceae</taxon>
        <taxon>Amygdaloideae</taxon>
        <taxon>Amygdaleae</taxon>
        <taxon>Prunus</taxon>
    </lineage>
</organism>
<dbReference type="AlphaFoldDB" id="A0A4Y1RQZ8"/>
<dbReference type="InterPro" id="IPR044730">
    <property type="entry name" value="RNase_H-like_dom_plant"/>
</dbReference>
<dbReference type="InterPro" id="IPR053151">
    <property type="entry name" value="RNase_H-like"/>
</dbReference>
<proteinExistence type="predicted"/>
<gene>
    <name evidence="1" type="ORF">Prudu_017940</name>
</gene>
<evidence type="ECO:0000313" key="1">
    <source>
        <dbReference type="EMBL" id="BBH06318.1"/>
    </source>
</evidence>
<accession>A0A4Y1RQZ8</accession>
<evidence type="ECO:0008006" key="2">
    <source>
        <dbReference type="Google" id="ProtNLM"/>
    </source>
</evidence>
<dbReference type="EMBL" id="AP019302">
    <property type="protein sequence ID" value="BBH06318.1"/>
    <property type="molecule type" value="Genomic_DNA"/>
</dbReference>
<reference evidence="1" key="1">
    <citation type="journal article" date="2019" name="Science">
        <title>Mutation of a bHLH transcription factor allowed almond domestication.</title>
        <authorList>
            <person name="Sanchez-Perez R."/>
            <person name="Pavan S."/>
            <person name="Mazzeo R."/>
            <person name="Moldovan C."/>
            <person name="Aiese Cigliano R."/>
            <person name="Del Cueto J."/>
            <person name="Ricciardi F."/>
            <person name="Lotti C."/>
            <person name="Ricciardi L."/>
            <person name="Dicenta F."/>
            <person name="Lopez-Marques R.L."/>
            <person name="Lindberg Moller B."/>
        </authorList>
    </citation>
    <scope>NUCLEOTIDE SEQUENCE</scope>
</reference>
<name>A0A4Y1RQZ8_PRUDU</name>
<dbReference type="CDD" id="cd06222">
    <property type="entry name" value="RNase_H_like"/>
    <property type="match status" value="1"/>
</dbReference>